<dbReference type="EMBL" id="FYAH01000001">
    <property type="protein sequence ID" value="SMY14900.1"/>
    <property type="molecule type" value="Genomic_DNA"/>
</dbReference>
<dbReference type="RefSeq" id="WP_060997089.1">
    <property type="nucleotide sequence ID" value="NZ_FYAH01000001.1"/>
</dbReference>
<sequence length="105" mass="12136">MQQVITLEPLTQLEHQIEQLLLAEEYPDDFPQQLENLVALRHQQVELVLKQPDLSRPVFDDVVARTQAMKGLLQQHKDRIGAQLVRSKKSQKSLSLYSNIQQHGQ</sequence>
<proteinExistence type="predicted"/>
<keyword evidence="2" id="KW-0969">Cilium</keyword>
<name>A0A1A6TKK4_9GAMM</name>
<keyword evidence="2" id="KW-0282">Flagellum</keyword>
<accession>A0A1A6TKK4</accession>
<evidence type="ECO:0000313" key="3">
    <source>
        <dbReference type="EMBL" id="SMY14900.1"/>
    </source>
</evidence>
<evidence type="ECO:0000313" key="5">
    <source>
        <dbReference type="Proteomes" id="UP000240254"/>
    </source>
</evidence>
<dbReference type="Proteomes" id="UP000196485">
    <property type="component" value="Unassembled WGS sequence"/>
</dbReference>
<evidence type="ECO:0000313" key="4">
    <source>
        <dbReference type="Proteomes" id="UP000196485"/>
    </source>
</evidence>
<evidence type="ECO:0000313" key="2">
    <source>
        <dbReference type="EMBL" id="PSU29659.1"/>
    </source>
</evidence>
<dbReference type="OrthoDB" id="5822316at2"/>
<reference evidence="5 6" key="3">
    <citation type="submission" date="2018-03" db="EMBL/GenBank/DDBJ databases">
        <title>Whole genome sequencing of Histamine producing bacteria.</title>
        <authorList>
            <person name="Butler K."/>
        </authorList>
    </citation>
    <scope>NUCLEOTIDE SEQUENCE [LARGE SCALE GENOMIC DNA]</scope>
    <source>
        <strain evidence="2 5">BS2</strain>
        <strain evidence="1 6">DSM 23343</strain>
    </source>
</reference>
<keyword evidence="4" id="KW-1185">Reference proteome</keyword>
<reference evidence="3" key="1">
    <citation type="submission" date="2017-06" db="EMBL/GenBank/DDBJ databases">
        <authorList>
            <person name="Kim H.J."/>
            <person name="Triplett B.A."/>
        </authorList>
    </citation>
    <scope>NUCLEOTIDE SEQUENCE [LARGE SCALE GENOMIC DNA]</scope>
    <source>
        <strain evidence="3">Type strain: CECT 9192</strain>
    </source>
</reference>
<keyword evidence="2" id="KW-0966">Cell projection</keyword>
<gene>
    <name evidence="1" type="ORF">C0W81_00880</name>
    <name evidence="2" type="ORF">CTM88_06840</name>
    <name evidence="3" type="ORF">PAQU9191_00116</name>
</gene>
<protein>
    <submittedName>
        <fullName evidence="2">Flagellar biosynthesis protein FliS</fullName>
    </submittedName>
</protein>
<dbReference type="EMBL" id="PYMK01000006">
    <property type="protein sequence ID" value="PSU29659.1"/>
    <property type="molecule type" value="Genomic_DNA"/>
</dbReference>
<evidence type="ECO:0000313" key="6">
    <source>
        <dbReference type="Proteomes" id="UP000241858"/>
    </source>
</evidence>
<organism evidence="2 5">
    <name type="scientific">Photobacterium aquimaris</name>
    <dbReference type="NCBI Taxonomy" id="512643"/>
    <lineage>
        <taxon>Bacteria</taxon>
        <taxon>Pseudomonadati</taxon>
        <taxon>Pseudomonadota</taxon>
        <taxon>Gammaproteobacteria</taxon>
        <taxon>Vibrionales</taxon>
        <taxon>Vibrionaceae</taxon>
        <taxon>Photobacterium</taxon>
    </lineage>
</organism>
<reference evidence="4" key="2">
    <citation type="submission" date="2017-06" db="EMBL/GenBank/DDBJ databases">
        <authorList>
            <person name="Rodrigo-Torres L."/>
            <person name="Arahal R. D."/>
            <person name="Lucena T."/>
        </authorList>
    </citation>
    <scope>NUCLEOTIDE SEQUENCE [LARGE SCALE GENOMIC DNA]</scope>
    <source>
        <strain evidence="4">type strain: CECT 9192</strain>
    </source>
</reference>
<dbReference type="AlphaFoldDB" id="A0A1A6TKK4"/>
<dbReference type="EMBL" id="PYLY01000002">
    <property type="protein sequence ID" value="PSU12479.1"/>
    <property type="molecule type" value="Genomic_DNA"/>
</dbReference>
<dbReference type="Proteomes" id="UP000240254">
    <property type="component" value="Unassembled WGS sequence"/>
</dbReference>
<dbReference type="Proteomes" id="UP000241858">
    <property type="component" value="Unassembled WGS sequence"/>
</dbReference>
<evidence type="ECO:0000313" key="1">
    <source>
        <dbReference type="EMBL" id="PSU12479.1"/>
    </source>
</evidence>